<dbReference type="EMBL" id="JBAMIC010000002">
    <property type="protein sequence ID" value="KAK7112231.1"/>
    <property type="molecule type" value="Genomic_DNA"/>
</dbReference>
<reference evidence="7 8" key="1">
    <citation type="submission" date="2024-02" db="EMBL/GenBank/DDBJ databases">
        <title>Chromosome-scale genome assembly of the rough periwinkle Littorina saxatilis.</title>
        <authorList>
            <person name="De Jode A."/>
            <person name="Faria R."/>
            <person name="Formenti G."/>
            <person name="Sims Y."/>
            <person name="Smith T.P."/>
            <person name="Tracey A."/>
            <person name="Wood J.M.D."/>
            <person name="Zagrodzka Z.B."/>
            <person name="Johannesson K."/>
            <person name="Butlin R.K."/>
            <person name="Leder E.H."/>
        </authorList>
    </citation>
    <scope>NUCLEOTIDE SEQUENCE [LARGE SCALE GENOMIC DNA]</scope>
    <source>
        <strain evidence="7">Snail1</strain>
        <tissue evidence="7">Muscle</tissue>
    </source>
</reference>
<comment type="caution">
    <text evidence="7">The sequence shown here is derived from an EMBL/GenBank/DDBJ whole genome shotgun (WGS) entry which is preliminary data.</text>
</comment>
<keyword evidence="2" id="KW-0004">4Fe-4S</keyword>
<dbReference type="PANTHER" id="PTHR11615">
    <property type="entry name" value="NITRATE, FORMATE, IRON DEHYDROGENASE"/>
    <property type="match status" value="1"/>
</dbReference>
<dbReference type="AlphaFoldDB" id="A0AAN9GLD6"/>
<feature type="domain" description="Iron hydrogenase small subunit" evidence="6">
    <location>
        <begin position="415"/>
        <end position="471"/>
    </location>
</feature>
<gene>
    <name evidence="7" type="ORF">V1264_011713</name>
</gene>
<keyword evidence="3" id="KW-0479">Metal-binding</keyword>
<dbReference type="Proteomes" id="UP001374579">
    <property type="component" value="Unassembled WGS sequence"/>
</dbReference>
<dbReference type="InterPro" id="IPR009016">
    <property type="entry name" value="Fe_hydrogenase"/>
</dbReference>
<dbReference type="InterPro" id="IPR003149">
    <property type="entry name" value="Fe_hydrogenase_ssu"/>
</dbReference>
<dbReference type="InterPro" id="IPR050340">
    <property type="entry name" value="Cytosolic_Fe-S_CAF"/>
</dbReference>
<evidence type="ECO:0000256" key="5">
    <source>
        <dbReference type="ARBA" id="ARBA00023014"/>
    </source>
</evidence>
<comment type="similarity">
    <text evidence="1">Belongs to the NARF family.</text>
</comment>
<keyword evidence="4" id="KW-0408">Iron</keyword>
<accession>A0AAN9GLD6</accession>
<protein>
    <recommendedName>
        <fullName evidence="6">Iron hydrogenase small subunit domain-containing protein</fullName>
    </recommendedName>
</protein>
<dbReference type="GO" id="GO:0046872">
    <property type="term" value="F:metal ion binding"/>
    <property type="evidence" value="ECO:0007669"/>
    <property type="project" value="UniProtKB-KW"/>
</dbReference>
<name>A0AAN9GLD6_9CAEN</name>
<evidence type="ECO:0000313" key="7">
    <source>
        <dbReference type="EMBL" id="KAK7112231.1"/>
    </source>
</evidence>
<evidence type="ECO:0000259" key="6">
    <source>
        <dbReference type="SMART" id="SM00902"/>
    </source>
</evidence>
<dbReference type="SMART" id="SM00902">
    <property type="entry name" value="Fe_hyd_SSU"/>
    <property type="match status" value="1"/>
</dbReference>
<dbReference type="FunFam" id="3.30.70.20:FF:000042">
    <property type="entry name" value="Cytosolic Fe-S cluster assembly factor NAR1"/>
    <property type="match status" value="1"/>
</dbReference>
<dbReference type="GO" id="GO:0051539">
    <property type="term" value="F:4 iron, 4 sulfur cluster binding"/>
    <property type="evidence" value="ECO:0007669"/>
    <property type="project" value="UniProtKB-KW"/>
</dbReference>
<keyword evidence="8" id="KW-1185">Reference proteome</keyword>
<evidence type="ECO:0000256" key="1">
    <source>
        <dbReference type="ARBA" id="ARBA00006596"/>
    </source>
</evidence>
<keyword evidence="5" id="KW-0411">Iron-sulfur</keyword>
<dbReference type="InterPro" id="IPR004108">
    <property type="entry name" value="Fe_hydrogenase_lsu_C"/>
</dbReference>
<dbReference type="SUPFAM" id="SSF53920">
    <property type="entry name" value="Fe-only hydrogenase"/>
    <property type="match status" value="1"/>
</dbReference>
<dbReference type="Pfam" id="PF02256">
    <property type="entry name" value="Fe_hyd_SSU"/>
    <property type="match status" value="1"/>
</dbReference>
<evidence type="ECO:0000313" key="8">
    <source>
        <dbReference type="Proteomes" id="UP001374579"/>
    </source>
</evidence>
<dbReference type="Gene3D" id="3.40.950.10">
    <property type="entry name" value="Fe-only Hydrogenase (Larger Subunit), Chain L, domain 3"/>
    <property type="match status" value="1"/>
</dbReference>
<evidence type="ECO:0000256" key="2">
    <source>
        <dbReference type="ARBA" id="ARBA00022485"/>
    </source>
</evidence>
<sequence length="481" mass="53342">MASNFSGVLQLTDLDDFITPSQECIKPVVIEKKPGTKVGKIRIEGDGSYTEILEGGYETKLEKAKITLNDCLACSGCITSAESVLITQQSQEELYRVLQENKQLIESGRESEAKTVVVSLSPQARASLAAQCNLTMQAAATKLTGFFKRLGVHYVFDTNFARNFSLIESAQEFVRRFYDSETNPKAFPMLASACPGWVCYAEKTHGSYILPYISTTRSPQQVMGALVKDYLASCIGRSGAQVYHVTVMPCFDKKLEASRADFFDDVSQSRDVDCVITSIEVAAMFDKEGVSLADVEDMPIDTQLSHQVNGQLVSHSGGGSGGYLEYIARHAAQELHNSQLQNINYRVCRNQDFKEVLIEAEGKPTLKMAIAYGFRNIQNIVQKIKRKRCDYHFVEIMACPSGCNNGGAQMRPEGEETVKERLSKVEEVYSSQPTLSPVEIADVERLYAEWLGGVGTSKAQAMLHTSYHEVEKMTNALNIKW</sequence>
<proteinExistence type="inferred from homology"/>
<organism evidence="7 8">
    <name type="scientific">Littorina saxatilis</name>
    <dbReference type="NCBI Taxonomy" id="31220"/>
    <lineage>
        <taxon>Eukaryota</taxon>
        <taxon>Metazoa</taxon>
        <taxon>Spiralia</taxon>
        <taxon>Lophotrochozoa</taxon>
        <taxon>Mollusca</taxon>
        <taxon>Gastropoda</taxon>
        <taxon>Caenogastropoda</taxon>
        <taxon>Littorinimorpha</taxon>
        <taxon>Littorinoidea</taxon>
        <taxon>Littorinidae</taxon>
        <taxon>Littorina</taxon>
    </lineage>
</organism>
<dbReference type="Gene3D" id="3.40.50.1780">
    <property type="match status" value="1"/>
</dbReference>
<dbReference type="Pfam" id="PF02906">
    <property type="entry name" value="Fe_hyd_lg_C"/>
    <property type="match status" value="1"/>
</dbReference>
<evidence type="ECO:0000256" key="3">
    <source>
        <dbReference type="ARBA" id="ARBA00022723"/>
    </source>
</evidence>
<evidence type="ECO:0000256" key="4">
    <source>
        <dbReference type="ARBA" id="ARBA00023004"/>
    </source>
</evidence>